<accession>A0ACC2S4D9</accession>
<name>A0ACC2S4D9_9FUNG</name>
<keyword evidence="2" id="KW-1185">Reference proteome</keyword>
<organism evidence="1 2">
    <name type="scientific">Entomophthora muscae</name>
    <dbReference type="NCBI Taxonomy" id="34485"/>
    <lineage>
        <taxon>Eukaryota</taxon>
        <taxon>Fungi</taxon>
        <taxon>Fungi incertae sedis</taxon>
        <taxon>Zoopagomycota</taxon>
        <taxon>Entomophthoromycotina</taxon>
        <taxon>Entomophthoromycetes</taxon>
        <taxon>Entomophthorales</taxon>
        <taxon>Entomophthoraceae</taxon>
        <taxon>Entomophthora</taxon>
    </lineage>
</organism>
<sequence length="202" mass="22216">MVFTSNICDSTSNQASISQASLYEDEAQYVEAPVYTKIFDVGNKKADLHLTSDPYGFDLVDSYQENIPDINQILTEGKCWGKIGEFPIQEAKFDKEFPSLFGENKNKIEEKPDFNRHQINLSSGQAPTATTQTPASTLCQPPRTQPAASAPRQPPHSPAEPPPLSQPPTSPPHHPPSRRHARCQPPAHQLAPRVPVGCQPPT</sequence>
<proteinExistence type="predicted"/>
<dbReference type="Proteomes" id="UP001165960">
    <property type="component" value="Unassembled WGS sequence"/>
</dbReference>
<gene>
    <name evidence="1" type="ORF">DSO57_1025137</name>
</gene>
<comment type="caution">
    <text evidence="1">The sequence shown here is derived from an EMBL/GenBank/DDBJ whole genome shotgun (WGS) entry which is preliminary data.</text>
</comment>
<reference evidence="1" key="1">
    <citation type="submission" date="2022-04" db="EMBL/GenBank/DDBJ databases">
        <title>Genome of the entomopathogenic fungus Entomophthora muscae.</title>
        <authorList>
            <person name="Elya C."/>
            <person name="Lovett B.R."/>
            <person name="Lee E."/>
            <person name="Macias A.M."/>
            <person name="Hajek A.E."/>
            <person name="De Bivort B.L."/>
            <person name="Kasson M.T."/>
            <person name="De Fine Licht H.H."/>
            <person name="Stajich J.E."/>
        </authorList>
    </citation>
    <scope>NUCLEOTIDE SEQUENCE</scope>
    <source>
        <strain evidence="1">Berkeley</strain>
    </source>
</reference>
<dbReference type="EMBL" id="QTSX02005819">
    <property type="protein sequence ID" value="KAJ9057185.1"/>
    <property type="molecule type" value="Genomic_DNA"/>
</dbReference>
<evidence type="ECO:0000313" key="1">
    <source>
        <dbReference type="EMBL" id="KAJ9057185.1"/>
    </source>
</evidence>
<evidence type="ECO:0000313" key="2">
    <source>
        <dbReference type="Proteomes" id="UP001165960"/>
    </source>
</evidence>
<protein>
    <submittedName>
        <fullName evidence="1">Uncharacterized protein</fullName>
    </submittedName>
</protein>